<keyword evidence="3" id="KW-1185">Reference proteome</keyword>
<dbReference type="GO" id="GO:0019806">
    <property type="term" value="F:bromide peroxidase activity"/>
    <property type="evidence" value="ECO:0007669"/>
    <property type="project" value="UniProtKB-EC"/>
</dbReference>
<accession>A0A654LYG4</accession>
<reference evidence="3" key="1">
    <citation type="submission" date="2015-10" db="EMBL/GenBank/DDBJ databases">
        <title>Niche specialization of a soil ammonia-oxidizing archaeon, Candidatus Nitrosocosmicus oleophilus.</title>
        <authorList>
            <person name="Jung M.-Y."/>
            <person name="Rhee S.-K."/>
        </authorList>
    </citation>
    <scope>NUCLEOTIDE SEQUENCE [LARGE SCALE GENOMIC DNA]</scope>
    <source>
        <strain evidence="3">MY3</strain>
    </source>
</reference>
<dbReference type="InterPro" id="IPR029058">
    <property type="entry name" value="AB_hydrolase_fold"/>
</dbReference>
<dbReference type="EMBL" id="CP012850">
    <property type="protein sequence ID" value="ALI35311.1"/>
    <property type="molecule type" value="Genomic_DNA"/>
</dbReference>
<feature type="domain" description="AB hydrolase-1" evidence="1">
    <location>
        <begin position="45"/>
        <end position="268"/>
    </location>
</feature>
<dbReference type="Pfam" id="PF00561">
    <property type="entry name" value="Abhydrolase_1"/>
    <property type="match status" value="1"/>
</dbReference>
<dbReference type="AlphaFoldDB" id="A0A654LYG4"/>
<dbReference type="PANTHER" id="PTHR43433">
    <property type="entry name" value="HYDROLASE, ALPHA/BETA FOLD FAMILY PROTEIN"/>
    <property type="match status" value="1"/>
</dbReference>
<evidence type="ECO:0000259" key="1">
    <source>
        <dbReference type="Pfam" id="PF00561"/>
    </source>
</evidence>
<dbReference type="Gene3D" id="3.40.50.1820">
    <property type="entry name" value="alpha/beta hydrolase"/>
    <property type="match status" value="1"/>
</dbReference>
<dbReference type="OrthoDB" id="71142at2157"/>
<dbReference type="InterPro" id="IPR000073">
    <property type="entry name" value="AB_hydrolase_1"/>
</dbReference>
<dbReference type="RefSeq" id="WP_196817807.1">
    <property type="nucleotide sequence ID" value="NZ_CP012850.1"/>
</dbReference>
<keyword evidence="2" id="KW-0575">Peroxidase</keyword>
<dbReference type="GeneID" id="60421209"/>
<organism evidence="2 3">
    <name type="scientific">Candidatus Nitrosocosmicus oleophilus</name>
    <dbReference type="NCBI Taxonomy" id="1353260"/>
    <lineage>
        <taxon>Archaea</taxon>
        <taxon>Nitrososphaerota</taxon>
        <taxon>Nitrososphaeria</taxon>
        <taxon>Nitrososphaerales</taxon>
        <taxon>Nitrososphaeraceae</taxon>
        <taxon>Candidatus Nitrosocosmicus</taxon>
    </lineage>
</organism>
<dbReference type="Proteomes" id="UP000058925">
    <property type="component" value="Chromosome"/>
</dbReference>
<dbReference type="InterPro" id="IPR050471">
    <property type="entry name" value="AB_hydrolase"/>
</dbReference>
<protein>
    <submittedName>
        <fullName evidence="2">Non-heme bromoperoxidase BpoC</fullName>
        <ecNumber evidence="2">1.11.1.18</ecNumber>
    </submittedName>
</protein>
<dbReference type="SUPFAM" id="SSF53474">
    <property type="entry name" value="alpha/beta-Hydrolases"/>
    <property type="match status" value="1"/>
</dbReference>
<dbReference type="PRINTS" id="PR00111">
    <property type="entry name" value="ABHYDROLASE"/>
</dbReference>
<gene>
    <name evidence="2" type="primary">bpoC_1</name>
    <name evidence="2" type="ORF">NMY3_01106</name>
</gene>
<keyword evidence="2" id="KW-0560">Oxidoreductase</keyword>
<proteinExistence type="predicted"/>
<dbReference type="EC" id="1.11.1.18" evidence="2"/>
<name>A0A654LYG4_9ARCH</name>
<dbReference type="PANTHER" id="PTHR43433:SF5">
    <property type="entry name" value="AB HYDROLASE-1 DOMAIN-CONTAINING PROTEIN"/>
    <property type="match status" value="1"/>
</dbReference>
<dbReference type="InterPro" id="IPR000639">
    <property type="entry name" value="Epox_hydrolase-like"/>
</dbReference>
<dbReference type="KEGG" id="taa:NMY3_01106"/>
<sequence>MSKIAQAREFIDNFPIQKIMVGDMETEYKVLDNQSTSGNNKDSTPLLFVPGLRITMDMWPPTLLYDFAQSNYRVIVYNNRGTGNSSDGTKEYTIGQLASDAAGLLDVLAIGKAHILGWSMGSYIAEELALLHPDKVSSLILYGAGPGGDKAIPSSAELMQTLGGVSGTPEEQARQILSFFFPQSWLSNNPDYINQFPLLKSTVSMETTQKQAQAIVGWNGMYDSPSLITHPTLVLMGTEDIITTPKAALSLVEKIPLASLIQVKDAGHGWMYQYPEKFTKIVNTFLEII</sequence>
<evidence type="ECO:0000313" key="2">
    <source>
        <dbReference type="EMBL" id="ALI35311.1"/>
    </source>
</evidence>
<evidence type="ECO:0000313" key="3">
    <source>
        <dbReference type="Proteomes" id="UP000058925"/>
    </source>
</evidence>
<dbReference type="PRINTS" id="PR00412">
    <property type="entry name" value="EPOXHYDRLASE"/>
</dbReference>